<dbReference type="AlphaFoldDB" id="A0A7K0CFB9"/>
<evidence type="ECO:0000313" key="2">
    <source>
        <dbReference type="Proteomes" id="UP000466345"/>
    </source>
</evidence>
<organism evidence="1 2">
    <name type="scientific">Streptomyces smaragdinus</name>
    <dbReference type="NCBI Taxonomy" id="2585196"/>
    <lineage>
        <taxon>Bacteria</taxon>
        <taxon>Bacillati</taxon>
        <taxon>Actinomycetota</taxon>
        <taxon>Actinomycetes</taxon>
        <taxon>Kitasatosporales</taxon>
        <taxon>Streptomycetaceae</taxon>
        <taxon>Streptomyces</taxon>
    </lineage>
</organism>
<sequence>MGCGNDFACSVAAIHPGMSYARVRAEARRVLPGVRYRRGLLWRYSLVWRKPGPQ</sequence>
<proteinExistence type="predicted"/>
<reference evidence="1 2" key="1">
    <citation type="submission" date="2019-10" db="EMBL/GenBank/DDBJ databases">
        <title>Streptomyces smaragdinus sp. nov. and Streptomyces fabii sp. nov., isolated from the gut of fungus growing-termite Macrotermes natalensis.</title>
        <authorList>
            <person name="Schwitalla J."/>
            <person name="Benndorf R."/>
            <person name="Martin K."/>
            <person name="De Beer W."/>
            <person name="Kaster A.-K."/>
            <person name="Vollmers J."/>
            <person name="Poulsen M."/>
            <person name="Beemelmanns C."/>
        </authorList>
    </citation>
    <scope>NUCLEOTIDE SEQUENCE [LARGE SCALE GENOMIC DNA]</scope>
    <source>
        <strain evidence="1 2">RB5</strain>
    </source>
</reference>
<protein>
    <submittedName>
        <fullName evidence="1">Uncharacterized protein</fullName>
    </submittedName>
</protein>
<accession>A0A7K0CFB9</accession>
<dbReference type="EMBL" id="WEGJ01000005">
    <property type="protein sequence ID" value="MQY12171.1"/>
    <property type="molecule type" value="Genomic_DNA"/>
</dbReference>
<name>A0A7K0CFB9_9ACTN</name>
<dbReference type="RefSeq" id="WP_153451530.1">
    <property type="nucleotide sequence ID" value="NZ_WEGJ01000005.1"/>
</dbReference>
<dbReference type="Proteomes" id="UP000466345">
    <property type="component" value="Unassembled WGS sequence"/>
</dbReference>
<comment type="caution">
    <text evidence="1">The sequence shown here is derived from an EMBL/GenBank/DDBJ whole genome shotgun (WGS) entry which is preliminary data.</text>
</comment>
<evidence type="ECO:0000313" key="1">
    <source>
        <dbReference type="EMBL" id="MQY12171.1"/>
    </source>
</evidence>
<keyword evidence="2" id="KW-1185">Reference proteome</keyword>
<dbReference type="OrthoDB" id="6064711at2"/>
<gene>
    <name evidence="1" type="ORF">SRB5_23010</name>
</gene>